<feature type="region of interest" description="Disordered" evidence="1">
    <location>
        <begin position="1"/>
        <end position="39"/>
    </location>
</feature>
<protein>
    <submittedName>
        <fullName evidence="2">Uncharacterized protein</fullName>
    </submittedName>
</protein>
<feature type="region of interest" description="Disordered" evidence="1">
    <location>
        <begin position="75"/>
        <end position="138"/>
    </location>
</feature>
<dbReference type="AlphaFoldDB" id="W4SB98"/>
<proteinExistence type="predicted"/>
<feature type="compositionally biased region" description="Low complexity" evidence="1">
    <location>
        <begin position="1"/>
        <end position="15"/>
    </location>
</feature>
<dbReference type="EMBL" id="BAVC01000029">
    <property type="protein sequence ID" value="GAE53860.1"/>
    <property type="molecule type" value="Genomic_DNA"/>
</dbReference>
<gene>
    <name evidence="2" type="ORF">XPR_0495</name>
</gene>
<comment type="caution">
    <text evidence="2">The sequence shown here is derived from an EMBL/GenBank/DDBJ whole genome shotgun (WGS) entry which is preliminary data.</text>
</comment>
<evidence type="ECO:0000313" key="2">
    <source>
        <dbReference type="EMBL" id="GAE53860.1"/>
    </source>
</evidence>
<accession>W4SB98</accession>
<sequence length="138" mass="14425">MRASGGWVSGSQVSVATSSTSPNATRNQKISGQPAPLSRIQPPMIGAIAGAMPKIIDTWLISRCASAPWNRSRITARPTIMPTPADSPCSARNASRVGRSCDSAQPTEPAMNSTSPPRITRLRPQASDSGPCAMLISP</sequence>
<feature type="compositionally biased region" description="Polar residues" evidence="1">
    <location>
        <begin position="102"/>
        <end position="117"/>
    </location>
</feature>
<feature type="compositionally biased region" description="Polar residues" evidence="1">
    <location>
        <begin position="16"/>
        <end position="31"/>
    </location>
</feature>
<reference evidence="2 3" key="1">
    <citation type="submission" date="2014-01" db="EMBL/GenBank/DDBJ databases">
        <title>Genome sequence and analysis of Xanthomonas arboricola pv. pruni.</title>
        <authorList>
            <person name="Fujikawa T."/>
            <person name="Nakazono-Nagaoka E."/>
        </authorList>
    </citation>
    <scope>NUCLEOTIDE SEQUENCE [LARGE SCALE GENOMIC DNA]</scope>
    <source>
        <strain evidence="3">MAFF 301420</strain>
    </source>
</reference>
<organism evidence="2 3">
    <name type="scientific">Xanthomonas arboricola pv. pruni MAFF 301420</name>
    <dbReference type="NCBI Taxonomy" id="1418095"/>
    <lineage>
        <taxon>Bacteria</taxon>
        <taxon>Pseudomonadati</taxon>
        <taxon>Pseudomonadota</taxon>
        <taxon>Gammaproteobacteria</taxon>
        <taxon>Lysobacterales</taxon>
        <taxon>Lysobacteraceae</taxon>
        <taxon>Xanthomonas</taxon>
    </lineage>
</organism>
<evidence type="ECO:0000256" key="1">
    <source>
        <dbReference type="SAM" id="MobiDB-lite"/>
    </source>
</evidence>
<dbReference type="Proteomes" id="UP000019084">
    <property type="component" value="Unassembled WGS sequence"/>
</dbReference>
<evidence type="ECO:0000313" key="3">
    <source>
        <dbReference type="Proteomes" id="UP000019084"/>
    </source>
</evidence>
<name>W4SB98_9XANT</name>